<dbReference type="AlphaFoldDB" id="A0A328TJ70"/>
<comment type="caution">
    <text evidence="1">The sequence shown here is derived from an EMBL/GenBank/DDBJ whole genome shotgun (WGS) entry which is preliminary data.</text>
</comment>
<protein>
    <submittedName>
        <fullName evidence="1">Uncharacterized protein</fullName>
    </submittedName>
</protein>
<reference evidence="1" key="1">
    <citation type="submission" date="2018-04" db="EMBL/GenBank/DDBJ databases">
        <title>Genomes of the Obligate Erwinia dacicola and Facultative Enterobacter sp. OLF Endosymbionts of the Olive Fruit fly, Bactrocera oleae.</title>
        <authorList>
            <person name="Estes A.M."/>
            <person name="Hearn D.J."/>
            <person name="Agarwal S."/>
            <person name="Pierson E.A."/>
            <person name="Dunning-Hotopp J.C."/>
        </authorList>
    </citation>
    <scope>NUCLEOTIDE SEQUENCE [LARGE SCALE GENOMIC DNA]</scope>
    <source>
        <strain evidence="1">Oroville</strain>
    </source>
</reference>
<organism evidence="1 2">
    <name type="scientific">Candidatus Erwinia dacicola</name>
    <dbReference type="NCBI Taxonomy" id="252393"/>
    <lineage>
        <taxon>Bacteria</taxon>
        <taxon>Pseudomonadati</taxon>
        <taxon>Pseudomonadota</taxon>
        <taxon>Gammaproteobacteria</taxon>
        <taxon>Enterobacterales</taxon>
        <taxon>Erwiniaceae</taxon>
        <taxon>Erwinia</taxon>
    </lineage>
</organism>
<sequence length="38" mass="4238">VRSDIHGWALSEEAIQFPNHRGVATALNRHITGPEGWN</sequence>
<keyword evidence="2" id="KW-1185">Reference proteome</keyword>
<accession>A0A328TJ70</accession>
<feature type="non-terminal residue" evidence="1">
    <location>
        <position position="1"/>
    </location>
</feature>
<dbReference type="Proteomes" id="UP000244334">
    <property type="component" value="Unassembled WGS sequence"/>
</dbReference>
<name>A0A328TJ70_9GAMM</name>
<evidence type="ECO:0000313" key="1">
    <source>
        <dbReference type="EMBL" id="RAP70518.1"/>
    </source>
</evidence>
<evidence type="ECO:0000313" key="2">
    <source>
        <dbReference type="Proteomes" id="UP000244334"/>
    </source>
</evidence>
<gene>
    <name evidence="1" type="ORF">ACZ87_02677</name>
</gene>
<proteinExistence type="predicted"/>
<dbReference type="EMBL" id="LJAM02000325">
    <property type="protein sequence ID" value="RAP70518.1"/>
    <property type="molecule type" value="Genomic_DNA"/>
</dbReference>